<dbReference type="InterPro" id="IPR009057">
    <property type="entry name" value="Homeodomain-like_sf"/>
</dbReference>
<dbReference type="Proteomes" id="UP000192418">
    <property type="component" value="Unassembled WGS sequence"/>
</dbReference>
<accession>A0A1W2EWJ1</accession>
<proteinExistence type="predicted"/>
<dbReference type="AlphaFoldDB" id="A0A1W2EWJ1"/>
<dbReference type="Pfam" id="PF13565">
    <property type="entry name" value="HTH_32"/>
    <property type="match status" value="1"/>
</dbReference>
<dbReference type="SUPFAM" id="SSF46689">
    <property type="entry name" value="Homeodomain-like"/>
    <property type="match status" value="1"/>
</dbReference>
<dbReference type="RefSeq" id="WP_084072041.1">
    <property type="nucleotide sequence ID" value="NZ_FWXY01000054.1"/>
</dbReference>
<evidence type="ECO:0000313" key="2">
    <source>
        <dbReference type="Proteomes" id="UP000192418"/>
    </source>
</evidence>
<name>A0A1W2EWJ1_9BACT</name>
<keyword evidence="2" id="KW-1185">Reference proteome</keyword>
<gene>
    <name evidence="1" type="ORF">SAMN02746065_1547</name>
</gene>
<evidence type="ECO:0000313" key="1">
    <source>
        <dbReference type="EMBL" id="SMD14079.1"/>
    </source>
</evidence>
<protein>
    <submittedName>
        <fullName evidence="1">Winged helix-turn helix</fullName>
    </submittedName>
</protein>
<reference evidence="1 2" key="1">
    <citation type="submission" date="2017-04" db="EMBL/GenBank/DDBJ databases">
        <authorList>
            <person name="Afonso C.L."/>
            <person name="Miller P.J."/>
            <person name="Scott M.A."/>
            <person name="Spackman E."/>
            <person name="Goraichik I."/>
            <person name="Dimitrov K.M."/>
            <person name="Suarez D.L."/>
            <person name="Swayne D.E."/>
        </authorList>
    </citation>
    <scope>NUCLEOTIDE SEQUENCE [LARGE SCALE GENOMIC DNA]</scope>
    <source>
        <strain evidence="1 2">DSM 3385</strain>
    </source>
</reference>
<dbReference type="OrthoDB" id="5392015at2"/>
<sequence length="110" mass="12396">MKLTVKEKLMLLELATVDTVSAACAYMNVSRDTYYRIKKAYDEGGVEALAPKYRRVPNLKNRVADEVEENVLKLSAENPEFGKKKISRILKEQGHSISPNTVKAVLERNA</sequence>
<organism evidence="1 2">
    <name type="scientific">Desulfocicer vacuolatum DSM 3385</name>
    <dbReference type="NCBI Taxonomy" id="1121400"/>
    <lineage>
        <taxon>Bacteria</taxon>
        <taxon>Pseudomonadati</taxon>
        <taxon>Thermodesulfobacteriota</taxon>
        <taxon>Desulfobacteria</taxon>
        <taxon>Desulfobacterales</taxon>
        <taxon>Desulfobacteraceae</taxon>
        <taxon>Desulfocicer</taxon>
    </lineage>
</organism>
<dbReference type="EMBL" id="FWXY01000054">
    <property type="protein sequence ID" value="SMD14079.1"/>
    <property type="molecule type" value="Genomic_DNA"/>
</dbReference>